<dbReference type="SUPFAM" id="SSF55347">
    <property type="entry name" value="Glyceraldehyde-3-phosphate dehydrogenase-like, C-terminal domain"/>
    <property type="match status" value="1"/>
</dbReference>
<dbReference type="PIRSF" id="PIRSF000110">
    <property type="entry name" value="G6PD"/>
    <property type="match status" value="1"/>
</dbReference>
<dbReference type="GO" id="GO:0006006">
    <property type="term" value="P:glucose metabolic process"/>
    <property type="evidence" value="ECO:0007669"/>
    <property type="project" value="UniProtKB-KW"/>
</dbReference>
<dbReference type="EMBL" id="BMJH01000001">
    <property type="protein sequence ID" value="GGC62608.1"/>
    <property type="molecule type" value="Genomic_DNA"/>
</dbReference>
<dbReference type="Pfam" id="PF00479">
    <property type="entry name" value="G6PD_N"/>
    <property type="match status" value="1"/>
</dbReference>
<evidence type="ECO:0000256" key="5">
    <source>
        <dbReference type="ARBA" id="ARBA00023277"/>
    </source>
</evidence>
<keyword evidence="2" id="KW-0313">Glucose metabolism</keyword>
<name>A0A916U7G0_9ACTN</name>
<dbReference type="InterPro" id="IPR022675">
    <property type="entry name" value="G6P_DH_C"/>
</dbReference>
<dbReference type="PRINTS" id="PR00079">
    <property type="entry name" value="G6PDHDRGNASE"/>
</dbReference>
<dbReference type="GO" id="GO:0005829">
    <property type="term" value="C:cytosol"/>
    <property type="evidence" value="ECO:0007669"/>
    <property type="project" value="TreeGrafter"/>
</dbReference>
<keyword evidence="3" id="KW-0521">NADP</keyword>
<keyword evidence="4" id="KW-0560">Oxidoreductase</keyword>
<dbReference type="AlphaFoldDB" id="A0A916U7G0"/>
<dbReference type="Pfam" id="PF02781">
    <property type="entry name" value="G6PD_C"/>
    <property type="match status" value="1"/>
</dbReference>
<reference evidence="8" key="2">
    <citation type="submission" date="2020-09" db="EMBL/GenBank/DDBJ databases">
        <authorList>
            <person name="Sun Q."/>
            <person name="Zhou Y."/>
        </authorList>
    </citation>
    <scope>NUCLEOTIDE SEQUENCE</scope>
    <source>
        <strain evidence="8">CGMCC 1.15478</strain>
    </source>
</reference>
<evidence type="ECO:0000256" key="1">
    <source>
        <dbReference type="ARBA" id="ARBA00004937"/>
    </source>
</evidence>
<reference evidence="8" key="1">
    <citation type="journal article" date="2014" name="Int. J. Syst. Evol. Microbiol.">
        <title>Complete genome sequence of Corynebacterium casei LMG S-19264T (=DSM 44701T), isolated from a smear-ripened cheese.</title>
        <authorList>
            <consortium name="US DOE Joint Genome Institute (JGI-PGF)"/>
            <person name="Walter F."/>
            <person name="Albersmeier A."/>
            <person name="Kalinowski J."/>
            <person name="Ruckert C."/>
        </authorList>
    </citation>
    <scope>NUCLEOTIDE SEQUENCE</scope>
    <source>
        <strain evidence="8">CGMCC 1.15478</strain>
    </source>
</reference>
<dbReference type="PANTHER" id="PTHR23429">
    <property type="entry name" value="GLUCOSE-6-PHOSPHATE 1-DEHYDROGENASE G6PD"/>
    <property type="match status" value="1"/>
</dbReference>
<dbReference type="InterPro" id="IPR036291">
    <property type="entry name" value="NAD(P)-bd_dom_sf"/>
</dbReference>
<dbReference type="SUPFAM" id="SSF51735">
    <property type="entry name" value="NAD(P)-binding Rossmann-fold domains"/>
    <property type="match status" value="1"/>
</dbReference>
<protein>
    <submittedName>
        <fullName evidence="8">Glucose-6-phosphate 1-dehydrogenase</fullName>
    </submittedName>
</protein>
<dbReference type="InterPro" id="IPR022674">
    <property type="entry name" value="G6P_DH_NAD-bd"/>
</dbReference>
<dbReference type="NCBIfam" id="NF009492">
    <property type="entry name" value="PRK12853.1-3"/>
    <property type="match status" value="1"/>
</dbReference>
<evidence type="ECO:0000313" key="8">
    <source>
        <dbReference type="EMBL" id="GGC62608.1"/>
    </source>
</evidence>
<gene>
    <name evidence="8" type="primary">zwf</name>
    <name evidence="8" type="ORF">GCM10011410_13790</name>
</gene>
<dbReference type="GO" id="GO:0009051">
    <property type="term" value="P:pentose-phosphate shunt, oxidative branch"/>
    <property type="evidence" value="ECO:0007669"/>
    <property type="project" value="TreeGrafter"/>
</dbReference>
<dbReference type="GO" id="GO:0050661">
    <property type="term" value="F:NADP binding"/>
    <property type="evidence" value="ECO:0007669"/>
    <property type="project" value="InterPro"/>
</dbReference>
<evidence type="ECO:0000256" key="3">
    <source>
        <dbReference type="ARBA" id="ARBA00022857"/>
    </source>
</evidence>
<comment type="pathway">
    <text evidence="1">Carbohydrate degradation; pentose phosphate pathway; D-ribulose 5-phosphate from D-glucose 6-phosphate (oxidative stage): step 1/3.</text>
</comment>
<feature type="domain" description="Glucose-6-phosphate dehydrogenase NAD-binding" evidence="6">
    <location>
        <begin position="8"/>
        <end position="177"/>
    </location>
</feature>
<dbReference type="PANTHER" id="PTHR23429:SF0">
    <property type="entry name" value="GLUCOSE-6-PHOSPHATE 1-DEHYDROGENASE"/>
    <property type="match status" value="1"/>
</dbReference>
<evidence type="ECO:0000256" key="4">
    <source>
        <dbReference type="ARBA" id="ARBA00023002"/>
    </source>
</evidence>
<keyword evidence="5" id="KW-0119">Carbohydrate metabolism</keyword>
<evidence type="ECO:0000259" key="7">
    <source>
        <dbReference type="Pfam" id="PF02781"/>
    </source>
</evidence>
<accession>A0A916U7G0</accession>
<dbReference type="Proteomes" id="UP000641514">
    <property type="component" value="Unassembled WGS sequence"/>
</dbReference>
<proteinExistence type="predicted"/>
<keyword evidence="9" id="KW-1185">Reference proteome</keyword>
<evidence type="ECO:0000256" key="2">
    <source>
        <dbReference type="ARBA" id="ARBA00022526"/>
    </source>
</evidence>
<comment type="caution">
    <text evidence="8">The sequence shown here is derived from an EMBL/GenBank/DDBJ whole genome shotgun (WGS) entry which is preliminary data.</text>
</comment>
<evidence type="ECO:0000259" key="6">
    <source>
        <dbReference type="Pfam" id="PF00479"/>
    </source>
</evidence>
<organism evidence="8 9">
    <name type="scientific">Hoyosella rhizosphaerae</name>
    <dbReference type="NCBI Taxonomy" id="1755582"/>
    <lineage>
        <taxon>Bacteria</taxon>
        <taxon>Bacillati</taxon>
        <taxon>Actinomycetota</taxon>
        <taxon>Actinomycetes</taxon>
        <taxon>Mycobacteriales</taxon>
        <taxon>Hoyosellaceae</taxon>
        <taxon>Hoyosella</taxon>
    </lineage>
</organism>
<sequence length="459" mass="49645">MNTRTLLILGANGDLTHRLLLPGLGRLIAADPELDIALIGAGRTELSDQTWFDRASKAMLHEVDEADSAARQRIKAVAEASRYLTANVTTSRDLAAVLAQCPTSPAVYFALPPAVTIEACTALRDVDLPAGIVLALEKPFGTSVATAEELNALLTSLVPEPQVYRVDHFLGKSTVLNLLGLRFANRIFEPIWNADSVESVMIYYDEELGLEQRAGYYDKAGALVDMIQSHLLLVMALVAMETPSSLHPDDLRGAMAQVLRAARPWQGDAATAGRRARYATGSINGRTLPNYVDEPGVDPQRGTETLAEVKIGIENWRWAGVPFTLRSGKAVGNARKEIIITFKNVPHLITGLTGCASPPRLRVVLDPDRLHLDLNINGAGDPFNLEQVTMSAEFGKGALSPYGEVLSGILDGDPILSIRGDVAEQCWRIVEPVQQAWGANTTPLEDYEAGTPGPKSWNL</sequence>
<dbReference type="Gene3D" id="3.40.50.720">
    <property type="entry name" value="NAD(P)-binding Rossmann-like Domain"/>
    <property type="match status" value="1"/>
</dbReference>
<dbReference type="InterPro" id="IPR001282">
    <property type="entry name" value="G6P_DH"/>
</dbReference>
<dbReference type="Gene3D" id="3.30.360.10">
    <property type="entry name" value="Dihydrodipicolinate Reductase, domain 2"/>
    <property type="match status" value="1"/>
</dbReference>
<feature type="domain" description="Glucose-6-phosphate dehydrogenase C-terminal" evidence="7">
    <location>
        <begin position="181"/>
        <end position="456"/>
    </location>
</feature>
<dbReference type="RefSeq" id="WP_188671846.1">
    <property type="nucleotide sequence ID" value="NZ_BMJH01000001.1"/>
</dbReference>
<dbReference type="GO" id="GO:0004345">
    <property type="term" value="F:glucose-6-phosphate dehydrogenase activity"/>
    <property type="evidence" value="ECO:0007669"/>
    <property type="project" value="InterPro"/>
</dbReference>
<evidence type="ECO:0000313" key="9">
    <source>
        <dbReference type="Proteomes" id="UP000641514"/>
    </source>
</evidence>